<gene>
    <name evidence="1" type="ORF">SBF1_7880006</name>
</gene>
<organism evidence="1 2">
    <name type="scientific">Candidatus Desulfosporosinus infrequens</name>
    <dbReference type="NCBI Taxonomy" id="2043169"/>
    <lineage>
        <taxon>Bacteria</taxon>
        <taxon>Bacillati</taxon>
        <taxon>Bacillota</taxon>
        <taxon>Clostridia</taxon>
        <taxon>Eubacteriales</taxon>
        <taxon>Desulfitobacteriaceae</taxon>
        <taxon>Desulfosporosinus</taxon>
    </lineage>
</organism>
<dbReference type="SUPFAM" id="SSF81901">
    <property type="entry name" value="HCP-like"/>
    <property type="match status" value="1"/>
</dbReference>
<sequence>MMYAKELFIAGTAENYYQAFTYFNNSLTNANLTANDLRLSHCVLAKYYNLTSDTYNLFKIATKNIQGVASAEICCELGDYYMKANDYDEAIYWYYMAANTASADLNINCVQFIPNLQLSYCFLKLGNMSEAANYNNLAGIYKPTDPAVIANRDLFNQS</sequence>
<reference evidence="2" key="1">
    <citation type="submission" date="2018-02" db="EMBL/GenBank/DDBJ databases">
        <authorList>
            <person name="Hausmann B."/>
        </authorList>
    </citation>
    <scope>NUCLEOTIDE SEQUENCE [LARGE SCALE GENOMIC DNA]</scope>
    <source>
        <strain evidence="2">Peat soil MAG SbF1</strain>
    </source>
</reference>
<proteinExistence type="predicted"/>
<keyword evidence="1" id="KW-0808">Transferase</keyword>
<dbReference type="Gene3D" id="1.25.40.10">
    <property type="entry name" value="Tetratricopeptide repeat domain"/>
    <property type="match status" value="1"/>
</dbReference>
<evidence type="ECO:0000313" key="2">
    <source>
        <dbReference type="Proteomes" id="UP000238916"/>
    </source>
</evidence>
<protein>
    <submittedName>
        <fullName evidence="1">Glycosyl transferase</fullName>
    </submittedName>
</protein>
<accession>A0A2U3LRZ1</accession>
<dbReference type="Proteomes" id="UP000238916">
    <property type="component" value="Unassembled WGS sequence"/>
</dbReference>
<dbReference type="GO" id="GO:0016740">
    <property type="term" value="F:transferase activity"/>
    <property type="evidence" value="ECO:0007669"/>
    <property type="project" value="UniProtKB-KW"/>
</dbReference>
<dbReference type="EMBL" id="OMOF01000765">
    <property type="protein sequence ID" value="SPF54670.1"/>
    <property type="molecule type" value="Genomic_DNA"/>
</dbReference>
<dbReference type="AlphaFoldDB" id="A0A2U3LRZ1"/>
<dbReference type="InterPro" id="IPR011990">
    <property type="entry name" value="TPR-like_helical_dom_sf"/>
</dbReference>
<evidence type="ECO:0000313" key="1">
    <source>
        <dbReference type="EMBL" id="SPF54670.1"/>
    </source>
</evidence>
<name>A0A2U3LRZ1_9FIRM</name>